<protein>
    <recommendedName>
        <fullName evidence="1">RiboL-PSP-HEPN domain-containing protein</fullName>
    </recommendedName>
</protein>
<sequence length="199" mass="22700">MDEFSNFLTSFKSSLTRARGLCDIHDYLSKNHTSALDMTDMLRASVVLSVSAFDYLVHEIFRVEAIRRLKAKRPVSRFTVPFNILNHDNADFEMHLDAHIREINSYKSFVDPKKFSEALGCFVADPWTKIATQIGSRPDELKTRIRAIYRWRNRIAHEADINPVLSGIGLWPIHKSDVVGAIEDIELVGVASVKLLRES</sequence>
<organism evidence="2 3">
    <name type="scientific">Bosea psychrotolerans</name>
    <dbReference type="NCBI Taxonomy" id="1871628"/>
    <lineage>
        <taxon>Bacteria</taxon>
        <taxon>Pseudomonadati</taxon>
        <taxon>Pseudomonadota</taxon>
        <taxon>Alphaproteobacteria</taxon>
        <taxon>Hyphomicrobiales</taxon>
        <taxon>Boseaceae</taxon>
        <taxon>Bosea</taxon>
    </lineage>
</organism>
<reference evidence="2 3" key="1">
    <citation type="submission" date="2018-01" db="EMBL/GenBank/DDBJ databases">
        <title>Genomic Encyclopedia of Type Strains, Phase III (KMG-III): the genomes of soil and plant-associated and newly described type strains.</title>
        <authorList>
            <person name="Whitman W."/>
        </authorList>
    </citation>
    <scope>NUCLEOTIDE SEQUENCE [LARGE SCALE GENOMIC DNA]</scope>
    <source>
        <strain evidence="2 3">1131</strain>
    </source>
</reference>
<proteinExistence type="predicted"/>
<feature type="domain" description="RiboL-PSP-HEPN" evidence="1">
    <location>
        <begin position="25"/>
        <end position="165"/>
    </location>
</feature>
<comment type="caution">
    <text evidence="2">The sequence shown here is derived from an EMBL/GenBank/DDBJ whole genome shotgun (WGS) entry which is preliminary data.</text>
</comment>
<evidence type="ECO:0000313" key="2">
    <source>
        <dbReference type="EMBL" id="POR56712.1"/>
    </source>
</evidence>
<evidence type="ECO:0000313" key="3">
    <source>
        <dbReference type="Proteomes" id="UP000236919"/>
    </source>
</evidence>
<accession>A0A2S4MPP0</accession>
<dbReference type="Proteomes" id="UP000236919">
    <property type="component" value="Unassembled WGS sequence"/>
</dbReference>
<dbReference type="InterPro" id="IPR041519">
    <property type="entry name" value="HEPN_RiboL-PSP"/>
</dbReference>
<dbReference type="EMBL" id="PQFZ01000001">
    <property type="protein sequence ID" value="POR56712.1"/>
    <property type="molecule type" value="Genomic_DNA"/>
</dbReference>
<keyword evidence="3" id="KW-1185">Reference proteome</keyword>
<gene>
    <name evidence="2" type="ORF">CYD53_101233</name>
</gene>
<evidence type="ECO:0000259" key="1">
    <source>
        <dbReference type="Pfam" id="PF18735"/>
    </source>
</evidence>
<dbReference type="RefSeq" id="WP_181011666.1">
    <property type="nucleotide sequence ID" value="NZ_PQFZ01000001.1"/>
</dbReference>
<name>A0A2S4MPP0_9HYPH</name>
<dbReference type="AlphaFoldDB" id="A0A2S4MPP0"/>
<dbReference type="Pfam" id="PF18735">
    <property type="entry name" value="HEPN_RiboL-PSP"/>
    <property type="match status" value="1"/>
</dbReference>